<name>A0A1G6M003_9BACI</name>
<reference evidence="2" key="1">
    <citation type="submission" date="2016-10" db="EMBL/GenBank/DDBJ databases">
        <authorList>
            <person name="Varghese N."/>
        </authorList>
    </citation>
    <scope>NUCLEOTIDE SEQUENCE [LARGE SCALE GENOMIC DNA]</scope>
    <source>
        <strain evidence="2">KPR-7A</strain>
    </source>
</reference>
<evidence type="ECO:0008006" key="3">
    <source>
        <dbReference type="Google" id="ProtNLM"/>
    </source>
</evidence>
<dbReference type="AlphaFoldDB" id="A0A1G6M003"/>
<dbReference type="EMBL" id="FMZR01000002">
    <property type="protein sequence ID" value="SDC48878.1"/>
    <property type="molecule type" value="Genomic_DNA"/>
</dbReference>
<dbReference type="Proteomes" id="UP000183507">
    <property type="component" value="Unassembled WGS sequence"/>
</dbReference>
<accession>A0A1G6M003</accession>
<organism evidence="1 2">
    <name type="scientific">Bacillus wiedmannii</name>
    <dbReference type="NCBI Taxonomy" id="1890302"/>
    <lineage>
        <taxon>Bacteria</taxon>
        <taxon>Bacillati</taxon>
        <taxon>Bacillota</taxon>
        <taxon>Bacilli</taxon>
        <taxon>Bacillales</taxon>
        <taxon>Bacillaceae</taxon>
        <taxon>Bacillus</taxon>
        <taxon>Bacillus cereus group</taxon>
    </lineage>
</organism>
<evidence type="ECO:0000313" key="2">
    <source>
        <dbReference type="Proteomes" id="UP000183507"/>
    </source>
</evidence>
<evidence type="ECO:0000313" key="1">
    <source>
        <dbReference type="EMBL" id="SDC48878.1"/>
    </source>
</evidence>
<gene>
    <name evidence="1" type="ORF">SAMN04487767_10299</name>
</gene>
<sequence>MEKSVLEKIELIKDILGNNPFCLLIGEIIEVEKNFDEKLEEGPLKDYNFIIKKYERLNGGVITIYGHLKRESIQFYTEDMPGGADKWICIGKIERYPLFINKMNGEVSCLYGDLSNQNFIIESYGDFNNFLQHFYVGKKYCELGNKFVQFRGISETVGSKEDDWYQLLESNNLL</sequence>
<protein>
    <recommendedName>
        <fullName evidence="3">SMI1/KNR4 family protein</fullName>
    </recommendedName>
</protein>
<dbReference type="RefSeq" id="WP_048566032.1">
    <property type="nucleotide sequence ID" value="NZ_FMZR01000002.1"/>
</dbReference>
<proteinExistence type="predicted"/>